<evidence type="ECO:0000313" key="3">
    <source>
        <dbReference type="RefSeq" id="XP_011500864.1"/>
    </source>
</evidence>
<name>A0AAJ7DYA3_9HYME</name>
<evidence type="ECO:0000313" key="2">
    <source>
        <dbReference type="Proteomes" id="UP000695007"/>
    </source>
</evidence>
<dbReference type="AlphaFoldDB" id="A0AAJ7DYA3"/>
<dbReference type="RefSeq" id="XP_011500864.1">
    <property type="nucleotide sequence ID" value="XM_011502562.1"/>
</dbReference>
<dbReference type="Proteomes" id="UP000695007">
    <property type="component" value="Unplaced"/>
</dbReference>
<feature type="compositionally biased region" description="Polar residues" evidence="1">
    <location>
        <begin position="251"/>
        <end position="262"/>
    </location>
</feature>
<protein>
    <submittedName>
        <fullName evidence="3">Uncharacterized protein LOC105364584 isoform X1</fullName>
    </submittedName>
</protein>
<proteinExistence type="predicted"/>
<sequence>MDYLIPVLISTEMSTILTKQQIVDAIKEVLFATLTINLENVETFESMTKANEMIITTPNVPDASRIDYNTNNDLHTRYKFLEALDKKFNDNYSKSCNICSLSNYSDEKSIISDNKCSIAETDTVKIKKTKVTRRGPAALSIIEEAYKNSMKVQNKLEELKELIVTDTKPNLRLSSIIRLSNPKQQRKQQQQQHQHQQQHETFTQCATARRRFGQPSGSVAPPVTPTSTRPCLAPSCRSPRKRLQECRPPVQYSQTLSVPIKSQSRKAKFAHVKSTIPKPTTQLGKRKPQ</sequence>
<accession>A0AAJ7DYA3</accession>
<gene>
    <name evidence="3" type="primary">LOC105364584</name>
</gene>
<dbReference type="KEGG" id="csol:105364584"/>
<evidence type="ECO:0000256" key="1">
    <source>
        <dbReference type="SAM" id="MobiDB-lite"/>
    </source>
</evidence>
<feature type="region of interest" description="Disordered" evidence="1">
    <location>
        <begin position="181"/>
        <end position="289"/>
    </location>
</feature>
<keyword evidence="2" id="KW-1185">Reference proteome</keyword>
<reference evidence="3" key="1">
    <citation type="submission" date="2025-08" db="UniProtKB">
        <authorList>
            <consortium name="RefSeq"/>
        </authorList>
    </citation>
    <scope>IDENTIFICATION</scope>
</reference>
<dbReference type="GeneID" id="105364584"/>
<organism evidence="2 3">
    <name type="scientific">Ceratosolen solmsi marchali</name>
    <dbReference type="NCBI Taxonomy" id="326594"/>
    <lineage>
        <taxon>Eukaryota</taxon>
        <taxon>Metazoa</taxon>
        <taxon>Ecdysozoa</taxon>
        <taxon>Arthropoda</taxon>
        <taxon>Hexapoda</taxon>
        <taxon>Insecta</taxon>
        <taxon>Pterygota</taxon>
        <taxon>Neoptera</taxon>
        <taxon>Endopterygota</taxon>
        <taxon>Hymenoptera</taxon>
        <taxon>Apocrita</taxon>
        <taxon>Proctotrupomorpha</taxon>
        <taxon>Chalcidoidea</taxon>
        <taxon>Agaonidae</taxon>
        <taxon>Agaoninae</taxon>
        <taxon>Ceratosolen</taxon>
    </lineage>
</organism>